<sequence length="168" mass="18515">MSEYAVSEYAPTTDCRPDLGRVDTATPHALTERRRGLHAASPLDAARRRSKGVRPKRAQPRRAHLHRRAPLSLALGERHAPAPPPALPTRPARRPKHPAPPHPSVPTALPADALDEALRAWLDEEVGTLTRLAHTLRLKGDFVAAQLMEREVRYLTQQVVSACARVGK</sequence>
<protein>
    <submittedName>
        <fullName evidence="2">Uncharacterized protein</fullName>
    </submittedName>
</protein>
<accession>D7CWH7</accession>
<evidence type="ECO:0000256" key="1">
    <source>
        <dbReference type="SAM" id="MobiDB-lite"/>
    </source>
</evidence>
<dbReference type="AlphaFoldDB" id="D7CWH7"/>
<feature type="region of interest" description="Disordered" evidence="1">
    <location>
        <begin position="1"/>
        <end position="109"/>
    </location>
</feature>
<keyword evidence="3" id="KW-1185">Reference proteome</keyword>
<reference evidence="2 3" key="2">
    <citation type="journal article" date="2011" name="Stand. Genomic Sci.">
        <title>Complete genome sequence of Truepera radiovictrix type strain (RQ-24).</title>
        <authorList>
            <person name="Ivanova N."/>
            <person name="Rohde C."/>
            <person name="Munk C."/>
            <person name="Nolan M."/>
            <person name="Lucas S."/>
            <person name="Del Rio T.G."/>
            <person name="Tice H."/>
            <person name="Deshpande S."/>
            <person name="Cheng J.F."/>
            <person name="Tapia R."/>
            <person name="Han C."/>
            <person name="Goodwin L."/>
            <person name="Pitluck S."/>
            <person name="Liolios K."/>
            <person name="Mavromatis K."/>
            <person name="Mikhailova N."/>
            <person name="Pati A."/>
            <person name="Chen A."/>
            <person name="Palaniappan K."/>
            <person name="Land M."/>
            <person name="Hauser L."/>
            <person name="Chang Y.J."/>
            <person name="Jeffries C.D."/>
            <person name="Brambilla E."/>
            <person name="Rohde M."/>
            <person name="Goker M."/>
            <person name="Tindall B.J."/>
            <person name="Woyke T."/>
            <person name="Bristow J."/>
            <person name="Eisen J.A."/>
            <person name="Markowitz V."/>
            <person name="Hugenholtz P."/>
            <person name="Kyrpides N.C."/>
            <person name="Klenk H.P."/>
            <person name="Lapidus A."/>
        </authorList>
    </citation>
    <scope>NUCLEOTIDE SEQUENCE [LARGE SCALE GENOMIC DNA]</scope>
    <source>
        <strain evidence="3">DSM 17093 / CIP 108686 / LMG 22925 / RQ-24</strain>
    </source>
</reference>
<organism evidence="2 3">
    <name type="scientific">Truepera radiovictrix (strain DSM 17093 / CIP 108686 / LMG 22925 / RQ-24)</name>
    <dbReference type="NCBI Taxonomy" id="649638"/>
    <lineage>
        <taxon>Bacteria</taxon>
        <taxon>Thermotogati</taxon>
        <taxon>Deinococcota</taxon>
        <taxon>Deinococci</taxon>
        <taxon>Trueperales</taxon>
        <taxon>Trueperaceae</taxon>
        <taxon>Truepera</taxon>
    </lineage>
</organism>
<dbReference type="HOGENOM" id="CLU_1585749_0_0_0"/>
<dbReference type="KEGG" id="tra:Trad_1253"/>
<proteinExistence type="predicted"/>
<dbReference type="EMBL" id="CP002049">
    <property type="protein sequence ID" value="ADI14376.1"/>
    <property type="molecule type" value="Genomic_DNA"/>
</dbReference>
<reference evidence="3" key="1">
    <citation type="submission" date="2010-05" db="EMBL/GenBank/DDBJ databases">
        <title>The complete genome of Truepera radiovictris DSM 17093.</title>
        <authorList>
            <consortium name="US DOE Joint Genome Institute (JGI-PGF)"/>
            <person name="Lucas S."/>
            <person name="Copeland A."/>
            <person name="Lapidus A."/>
            <person name="Glavina del Rio T."/>
            <person name="Dalin E."/>
            <person name="Tice H."/>
            <person name="Bruce D."/>
            <person name="Goodwin L."/>
            <person name="Pitluck S."/>
            <person name="Kyrpides N."/>
            <person name="Mavromatis K."/>
            <person name="Ovchinnikova G."/>
            <person name="Munk A.C."/>
            <person name="Detter J.C."/>
            <person name="Han C."/>
            <person name="Tapia R."/>
            <person name="Land M."/>
            <person name="Hauser L."/>
            <person name="Markowitz V."/>
            <person name="Cheng J.-F."/>
            <person name="Hugenholtz P."/>
            <person name="Woyke T."/>
            <person name="Wu D."/>
            <person name="Tindall B."/>
            <person name="Pomrenke H.G."/>
            <person name="Brambilla E."/>
            <person name="Klenk H.-P."/>
            <person name="Eisen J.A."/>
        </authorList>
    </citation>
    <scope>NUCLEOTIDE SEQUENCE [LARGE SCALE GENOMIC DNA]</scope>
    <source>
        <strain evidence="3">DSM 17093 / CIP 108686 / LMG 22925 / RQ-24</strain>
    </source>
</reference>
<dbReference type="RefSeq" id="WP_013177746.1">
    <property type="nucleotide sequence ID" value="NC_014221.1"/>
</dbReference>
<dbReference type="Proteomes" id="UP000000379">
    <property type="component" value="Chromosome"/>
</dbReference>
<dbReference type="STRING" id="649638.Trad_1253"/>
<evidence type="ECO:0000313" key="3">
    <source>
        <dbReference type="Proteomes" id="UP000000379"/>
    </source>
</evidence>
<name>D7CWH7_TRURR</name>
<evidence type="ECO:0000313" key="2">
    <source>
        <dbReference type="EMBL" id="ADI14376.1"/>
    </source>
</evidence>
<feature type="compositionally biased region" description="Basic residues" evidence="1">
    <location>
        <begin position="48"/>
        <end position="69"/>
    </location>
</feature>
<gene>
    <name evidence="2" type="ordered locus">Trad_1253</name>
</gene>